<evidence type="ECO:0000256" key="5">
    <source>
        <dbReference type="ARBA" id="ARBA00022801"/>
    </source>
</evidence>
<dbReference type="Gene3D" id="2.160.20.10">
    <property type="entry name" value="Single-stranded right-handed beta-helix, Pectin lyase-like"/>
    <property type="match status" value="2"/>
</dbReference>
<dbReference type="EMBL" id="CP126656">
    <property type="protein sequence ID" value="WJZ94850.1"/>
    <property type="molecule type" value="Genomic_DNA"/>
</dbReference>
<protein>
    <recommendedName>
        <fullName evidence="11">Polygalacturonase</fullName>
    </recommendedName>
</protein>
<comment type="similarity">
    <text evidence="2 8">Belongs to the glycosyl hydrolase 28 family.</text>
</comment>
<keyword evidence="4" id="KW-0964">Secreted</keyword>
<accession>A0ABY9CLM3</accession>
<evidence type="ECO:0000256" key="6">
    <source>
        <dbReference type="ARBA" id="ARBA00023295"/>
    </source>
</evidence>
<dbReference type="Pfam" id="PF00295">
    <property type="entry name" value="Glyco_hydro_28"/>
    <property type="match status" value="2"/>
</dbReference>
<name>A0ABY9CLM3_VITVI</name>
<organism evidence="9 10">
    <name type="scientific">Vitis vinifera</name>
    <name type="common">Grape</name>
    <dbReference type="NCBI Taxonomy" id="29760"/>
    <lineage>
        <taxon>Eukaryota</taxon>
        <taxon>Viridiplantae</taxon>
        <taxon>Streptophyta</taxon>
        <taxon>Embryophyta</taxon>
        <taxon>Tracheophyta</taxon>
        <taxon>Spermatophyta</taxon>
        <taxon>Magnoliopsida</taxon>
        <taxon>eudicotyledons</taxon>
        <taxon>Gunneridae</taxon>
        <taxon>Pentapetalae</taxon>
        <taxon>rosids</taxon>
        <taxon>Vitales</taxon>
        <taxon>Vitaceae</taxon>
        <taxon>Viteae</taxon>
        <taxon>Vitis</taxon>
    </lineage>
</organism>
<sequence>MKAWSAVCHGQSHDAHLIIPPKTFLLKPVKFSGPCKASRITVQVLGKLVASTNKRAFNGNYWLLFHKVKGLTLWGKGSIDGKGSAWWQQHDSDFRPASDAVRVSDVSYSGIRGTYTRDDAMSLLCSQNAACTNIVLDNINLRTMDPKKAAKVKCFNVKGRSQDVKPVVDCLSH</sequence>
<dbReference type="SUPFAM" id="SSF51126">
    <property type="entry name" value="Pectin lyase-like"/>
    <property type="match status" value="1"/>
</dbReference>
<keyword evidence="6 8" id="KW-0326">Glycosidase</keyword>
<reference evidence="9 10" key="1">
    <citation type="journal article" date="2023" name="Hortic Res">
        <title>The complete reference genome for grapevine (Vitis vinifera L.) genetics and breeding.</title>
        <authorList>
            <person name="Shi X."/>
            <person name="Cao S."/>
            <person name="Wang X."/>
            <person name="Huang S."/>
            <person name="Wang Y."/>
            <person name="Liu Z."/>
            <person name="Liu W."/>
            <person name="Leng X."/>
            <person name="Peng Y."/>
            <person name="Wang N."/>
            <person name="Wang Y."/>
            <person name="Ma Z."/>
            <person name="Xu X."/>
            <person name="Zhang F."/>
            <person name="Xue H."/>
            <person name="Zhong H."/>
            <person name="Wang Y."/>
            <person name="Zhang K."/>
            <person name="Velt A."/>
            <person name="Avia K."/>
            <person name="Holtgrawe D."/>
            <person name="Grimplet J."/>
            <person name="Matus J.T."/>
            <person name="Ware D."/>
            <person name="Wu X."/>
            <person name="Wang H."/>
            <person name="Liu C."/>
            <person name="Fang Y."/>
            <person name="Rustenholz C."/>
            <person name="Cheng Z."/>
            <person name="Xiao H."/>
            <person name="Zhou Y."/>
        </authorList>
    </citation>
    <scope>NUCLEOTIDE SEQUENCE [LARGE SCALE GENOMIC DNA]</scope>
    <source>
        <strain evidence="10">cv. Pinot noir / PN40024</strain>
        <tissue evidence="9">Leaf</tissue>
    </source>
</reference>
<dbReference type="InterPro" id="IPR012334">
    <property type="entry name" value="Pectin_lyas_fold"/>
</dbReference>
<evidence type="ECO:0000256" key="8">
    <source>
        <dbReference type="RuleBase" id="RU361169"/>
    </source>
</evidence>
<evidence type="ECO:0000256" key="1">
    <source>
        <dbReference type="ARBA" id="ARBA00004191"/>
    </source>
</evidence>
<keyword evidence="10" id="KW-1185">Reference proteome</keyword>
<dbReference type="Proteomes" id="UP001227230">
    <property type="component" value="Chromosome 9"/>
</dbReference>
<proteinExistence type="inferred from homology"/>
<evidence type="ECO:0008006" key="11">
    <source>
        <dbReference type="Google" id="ProtNLM"/>
    </source>
</evidence>
<keyword evidence="3" id="KW-0134">Cell wall</keyword>
<evidence type="ECO:0000256" key="7">
    <source>
        <dbReference type="ARBA" id="ARBA00023316"/>
    </source>
</evidence>
<evidence type="ECO:0000256" key="4">
    <source>
        <dbReference type="ARBA" id="ARBA00022525"/>
    </source>
</evidence>
<dbReference type="InterPro" id="IPR000743">
    <property type="entry name" value="Glyco_hydro_28"/>
</dbReference>
<dbReference type="PANTHER" id="PTHR31375">
    <property type="match status" value="1"/>
</dbReference>
<evidence type="ECO:0000256" key="2">
    <source>
        <dbReference type="ARBA" id="ARBA00008834"/>
    </source>
</evidence>
<evidence type="ECO:0000256" key="3">
    <source>
        <dbReference type="ARBA" id="ARBA00022512"/>
    </source>
</evidence>
<evidence type="ECO:0000313" key="9">
    <source>
        <dbReference type="EMBL" id="WJZ94850.1"/>
    </source>
</evidence>
<dbReference type="InterPro" id="IPR011050">
    <property type="entry name" value="Pectin_lyase_fold/virulence"/>
</dbReference>
<keyword evidence="7" id="KW-0961">Cell wall biogenesis/degradation</keyword>
<evidence type="ECO:0000313" key="10">
    <source>
        <dbReference type="Proteomes" id="UP001227230"/>
    </source>
</evidence>
<keyword evidence="5 8" id="KW-0378">Hydrolase</keyword>
<gene>
    <name evidence="9" type="ORF">VitviT2T_013675</name>
</gene>
<comment type="subcellular location">
    <subcellularLocation>
        <location evidence="1">Secreted</location>
        <location evidence="1">Cell wall</location>
    </subcellularLocation>
</comment>